<keyword evidence="1" id="KW-0472">Membrane</keyword>
<sequence length="100" mass="11090">MFRQFKKGQPAIILGESMMALAIAAISAVFLMIGLNGLNQQQKQADVRLMACRLAKEAGDEFKEQKHRVSIVQASMTATADQDQVVVEQAGRCILKLERR</sequence>
<gene>
    <name evidence="2" type="ORF">PO250_04135</name>
</gene>
<comment type="caution">
    <text evidence="2">The sequence shown here is derived from an EMBL/GenBank/DDBJ whole genome shotgun (WGS) entry which is preliminary data.</text>
</comment>
<dbReference type="Proteomes" id="UP001220670">
    <property type="component" value="Unassembled WGS sequence"/>
</dbReference>
<keyword evidence="1" id="KW-0812">Transmembrane</keyword>
<dbReference type="EMBL" id="JAQONE010000011">
    <property type="protein sequence ID" value="MDC2829509.1"/>
    <property type="molecule type" value="Genomic_DNA"/>
</dbReference>
<evidence type="ECO:0000256" key="1">
    <source>
        <dbReference type="SAM" id="Phobius"/>
    </source>
</evidence>
<reference evidence="2" key="1">
    <citation type="submission" date="2023-01" db="EMBL/GenBank/DDBJ databases">
        <title>Genome analysis of 13 Lactobacillus isolated from gut of wild boar.</title>
        <authorList>
            <person name="Papp P."/>
            <person name="Libisch B."/>
            <person name="Nagy T."/>
            <person name="Olasz F."/>
        </authorList>
    </citation>
    <scope>NUCLEOTIDE SEQUENCE</scope>
    <source>
        <strain evidence="2">F146</strain>
    </source>
</reference>
<evidence type="ECO:0000313" key="3">
    <source>
        <dbReference type="Proteomes" id="UP001220670"/>
    </source>
</evidence>
<feature type="transmembrane region" description="Helical" evidence="1">
    <location>
        <begin position="12"/>
        <end position="35"/>
    </location>
</feature>
<accession>A0AAJ1HU19</accession>
<dbReference type="AlphaFoldDB" id="A0AAJ1HU19"/>
<proteinExistence type="predicted"/>
<evidence type="ECO:0000313" key="2">
    <source>
        <dbReference type="EMBL" id="MDC2829509.1"/>
    </source>
</evidence>
<keyword evidence="1" id="KW-1133">Transmembrane helix</keyword>
<dbReference type="RefSeq" id="WP_169461109.1">
    <property type="nucleotide sequence ID" value="NZ_JAQOMV010000021.1"/>
</dbReference>
<name>A0AAJ1HU19_LIMMU</name>
<protein>
    <submittedName>
        <fullName evidence="2">Uncharacterized protein</fullName>
    </submittedName>
</protein>
<organism evidence="2 3">
    <name type="scientific">Limosilactobacillus mucosae</name>
    <name type="common">Lactobacillus mucosae</name>
    <dbReference type="NCBI Taxonomy" id="97478"/>
    <lineage>
        <taxon>Bacteria</taxon>
        <taxon>Bacillati</taxon>
        <taxon>Bacillota</taxon>
        <taxon>Bacilli</taxon>
        <taxon>Lactobacillales</taxon>
        <taxon>Lactobacillaceae</taxon>
        <taxon>Limosilactobacillus</taxon>
    </lineage>
</organism>